<sequence>MASDISAGWLFKHPLNKQAQRLYWEMILDLYLSGIRAELALLLTHWNLSTDRPAYILQPQMTWKSLPEMKTSFLCERL</sequence>
<gene>
    <name evidence="1" type="ORF">MRATA1EN22A_LOCUS6843</name>
</gene>
<evidence type="ECO:0000313" key="1">
    <source>
        <dbReference type="EMBL" id="CAM9743872.1"/>
    </source>
</evidence>
<reference evidence="1" key="2">
    <citation type="submission" date="2025-03" db="EMBL/GenBank/DDBJ databases">
        <authorList>
            <consortium name="ELIXIR-Norway"/>
            <consortium name="Elixir Norway"/>
        </authorList>
    </citation>
    <scope>NUCLEOTIDE SEQUENCE</scope>
</reference>
<name>A0AC59YJ06_RANTA</name>
<evidence type="ECO:0000313" key="2">
    <source>
        <dbReference type="Proteomes" id="UP001162501"/>
    </source>
</evidence>
<reference evidence="1" key="1">
    <citation type="submission" date="2023-05" db="EMBL/GenBank/DDBJ databases">
        <authorList>
            <consortium name="ELIXIR-Norway"/>
        </authorList>
    </citation>
    <scope>NUCLEOTIDE SEQUENCE</scope>
</reference>
<dbReference type="Proteomes" id="UP001162501">
    <property type="component" value="Chromosome 16"/>
</dbReference>
<protein>
    <submittedName>
        <fullName evidence="1">Uncharacterized protein</fullName>
    </submittedName>
</protein>
<organism evidence="1 2">
    <name type="scientific">Rangifer tarandus platyrhynchus</name>
    <name type="common">Svalbard reindeer</name>
    <dbReference type="NCBI Taxonomy" id="3082113"/>
    <lineage>
        <taxon>Eukaryota</taxon>
        <taxon>Metazoa</taxon>
        <taxon>Chordata</taxon>
        <taxon>Craniata</taxon>
        <taxon>Vertebrata</taxon>
        <taxon>Euteleostomi</taxon>
        <taxon>Mammalia</taxon>
        <taxon>Eutheria</taxon>
        <taxon>Laurasiatheria</taxon>
        <taxon>Artiodactyla</taxon>
        <taxon>Ruminantia</taxon>
        <taxon>Pecora</taxon>
        <taxon>Cervidae</taxon>
        <taxon>Odocoileinae</taxon>
        <taxon>Rangifer</taxon>
    </lineage>
</organism>
<proteinExistence type="predicted"/>
<dbReference type="EMBL" id="OX596100">
    <property type="protein sequence ID" value="CAM9743872.1"/>
    <property type="molecule type" value="Genomic_DNA"/>
</dbReference>
<accession>A0AC59YJ06</accession>